<reference evidence="2" key="1">
    <citation type="submission" date="2021-02" db="EMBL/GenBank/DDBJ databases">
        <authorList>
            <person name="Nowell W R."/>
        </authorList>
    </citation>
    <scope>NUCLEOTIDE SEQUENCE</scope>
</reference>
<feature type="non-terminal residue" evidence="2">
    <location>
        <position position="1"/>
    </location>
</feature>
<organism evidence="2 3">
    <name type="scientific">Rotaria magnacalcarata</name>
    <dbReference type="NCBI Taxonomy" id="392030"/>
    <lineage>
        <taxon>Eukaryota</taxon>
        <taxon>Metazoa</taxon>
        <taxon>Spiralia</taxon>
        <taxon>Gnathifera</taxon>
        <taxon>Rotifera</taxon>
        <taxon>Eurotatoria</taxon>
        <taxon>Bdelloidea</taxon>
        <taxon>Philodinida</taxon>
        <taxon>Philodinidae</taxon>
        <taxon>Rotaria</taxon>
    </lineage>
</organism>
<proteinExistence type="predicted"/>
<dbReference type="EMBL" id="CAJOBG010095013">
    <property type="protein sequence ID" value="CAF4679573.1"/>
    <property type="molecule type" value="Genomic_DNA"/>
</dbReference>
<evidence type="ECO:0000256" key="1">
    <source>
        <dbReference type="SAM" id="MobiDB-lite"/>
    </source>
</evidence>
<name>A0A821H8G2_9BILA</name>
<gene>
    <name evidence="2" type="ORF">OVN521_LOCUS47680</name>
</gene>
<accession>A0A821H8G2</accession>
<protein>
    <submittedName>
        <fullName evidence="2">Uncharacterized protein</fullName>
    </submittedName>
</protein>
<sequence>NRFDGQLGRFALRFDKERLSFSRPAFSRDDSNIESDDHELRQSIPVEQ</sequence>
<evidence type="ECO:0000313" key="2">
    <source>
        <dbReference type="EMBL" id="CAF4679573.1"/>
    </source>
</evidence>
<keyword evidence="3" id="KW-1185">Reference proteome</keyword>
<feature type="region of interest" description="Disordered" evidence="1">
    <location>
        <begin position="26"/>
        <end position="48"/>
    </location>
</feature>
<dbReference type="Proteomes" id="UP000663866">
    <property type="component" value="Unassembled WGS sequence"/>
</dbReference>
<evidence type="ECO:0000313" key="3">
    <source>
        <dbReference type="Proteomes" id="UP000663866"/>
    </source>
</evidence>
<comment type="caution">
    <text evidence="2">The sequence shown here is derived from an EMBL/GenBank/DDBJ whole genome shotgun (WGS) entry which is preliminary data.</text>
</comment>
<dbReference type="AlphaFoldDB" id="A0A821H8G2"/>